<evidence type="ECO:0000313" key="1">
    <source>
        <dbReference type="EMBL" id="KAF9486979.1"/>
    </source>
</evidence>
<accession>A0A9P5ZFW7</accession>
<organism evidence="1 2">
    <name type="scientific">Pleurotus eryngii</name>
    <name type="common">Boletus of the steppes</name>
    <dbReference type="NCBI Taxonomy" id="5323"/>
    <lineage>
        <taxon>Eukaryota</taxon>
        <taxon>Fungi</taxon>
        <taxon>Dikarya</taxon>
        <taxon>Basidiomycota</taxon>
        <taxon>Agaricomycotina</taxon>
        <taxon>Agaricomycetes</taxon>
        <taxon>Agaricomycetidae</taxon>
        <taxon>Agaricales</taxon>
        <taxon>Pleurotineae</taxon>
        <taxon>Pleurotaceae</taxon>
        <taxon>Pleurotus</taxon>
    </lineage>
</organism>
<proteinExistence type="predicted"/>
<dbReference type="AlphaFoldDB" id="A0A9P5ZFW7"/>
<keyword evidence="2" id="KW-1185">Reference proteome</keyword>
<dbReference type="Proteomes" id="UP000807025">
    <property type="component" value="Unassembled WGS sequence"/>
</dbReference>
<protein>
    <submittedName>
        <fullName evidence="1">Uncharacterized protein</fullName>
    </submittedName>
</protein>
<evidence type="ECO:0000313" key="2">
    <source>
        <dbReference type="Proteomes" id="UP000807025"/>
    </source>
</evidence>
<comment type="caution">
    <text evidence="1">The sequence shown here is derived from an EMBL/GenBank/DDBJ whole genome shotgun (WGS) entry which is preliminary data.</text>
</comment>
<name>A0A9P5ZFW7_PLEER</name>
<reference evidence="1" key="1">
    <citation type="submission" date="2020-11" db="EMBL/GenBank/DDBJ databases">
        <authorList>
            <consortium name="DOE Joint Genome Institute"/>
            <person name="Ahrendt S."/>
            <person name="Riley R."/>
            <person name="Andreopoulos W."/>
            <person name="Labutti K."/>
            <person name="Pangilinan J."/>
            <person name="Ruiz-Duenas F.J."/>
            <person name="Barrasa J.M."/>
            <person name="Sanchez-Garcia M."/>
            <person name="Camarero S."/>
            <person name="Miyauchi S."/>
            <person name="Serrano A."/>
            <person name="Linde D."/>
            <person name="Babiker R."/>
            <person name="Drula E."/>
            <person name="Ayuso-Fernandez I."/>
            <person name="Pacheco R."/>
            <person name="Padilla G."/>
            <person name="Ferreira P."/>
            <person name="Barriuso J."/>
            <person name="Kellner H."/>
            <person name="Castanera R."/>
            <person name="Alfaro M."/>
            <person name="Ramirez L."/>
            <person name="Pisabarro A.G."/>
            <person name="Kuo A."/>
            <person name="Tritt A."/>
            <person name="Lipzen A."/>
            <person name="He G."/>
            <person name="Yan M."/>
            <person name="Ng V."/>
            <person name="Cullen D."/>
            <person name="Martin F."/>
            <person name="Rosso M.-N."/>
            <person name="Henrissat B."/>
            <person name="Hibbett D."/>
            <person name="Martinez A.T."/>
            <person name="Grigoriev I.V."/>
        </authorList>
    </citation>
    <scope>NUCLEOTIDE SEQUENCE</scope>
    <source>
        <strain evidence="1">ATCC 90797</strain>
    </source>
</reference>
<sequence>MVALHASRLWNSLRPYLRSSKLQHGCLHQVVFAFCFILLCMYKSGAMNNPIPQIQASITTHQAQPLPPPSPLPTRLVVRQGSWPLNCSWIPSPTTTSSAAQSSMRRLSSGWRKLLSRYRMCEGTISSLSSLIRSFKFRMHRKSTLG</sequence>
<gene>
    <name evidence="1" type="ORF">BDN71DRAFT_759893</name>
</gene>
<dbReference type="EMBL" id="MU154843">
    <property type="protein sequence ID" value="KAF9486979.1"/>
    <property type="molecule type" value="Genomic_DNA"/>
</dbReference>